<feature type="signal peptide" evidence="1">
    <location>
        <begin position="1"/>
        <end position="29"/>
    </location>
</feature>
<protein>
    <submittedName>
        <fullName evidence="2">Conjugal transfer protein</fullName>
    </submittedName>
</protein>
<dbReference type="CDD" id="cd14262">
    <property type="entry name" value="VirB5_like"/>
    <property type="match status" value="1"/>
</dbReference>
<dbReference type="Proteomes" id="UP000268684">
    <property type="component" value="Plasmid IV"/>
</dbReference>
<dbReference type="Pfam" id="PF07996">
    <property type="entry name" value="T4SS"/>
    <property type="match status" value="1"/>
</dbReference>
<dbReference type="InterPro" id="IPR023220">
    <property type="entry name" value="T4SS_VirB5-domain"/>
</dbReference>
<feature type="chain" id="PRO_5042461749" evidence="1">
    <location>
        <begin position="30"/>
        <end position="223"/>
    </location>
</feature>
<dbReference type="SUPFAM" id="SSF101082">
    <property type="entry name" value="Typo IV secretion system protein TraC"/>
    <property type="match status" value="1"/>
</dbReference>
<evidence type="ECO:0000313" key="2">
    <source>
        <dbReference type="EMBL" id="VBB17538.1"/>
    </source>
</evidence>
<dbReference type="InterPro" id="IPR014158">
    <property type="entry name" value="T4SS_VirB5"/>
</dbReference>
<sequence>MNTMRITKVARAVVMVGALLGAAPSIALAQTGPGIPTFDLAGVAQAIATVKQLKMQYDQVVNQINMIKGNRGLGLIFNNPALRNYLPDNWKSIYDLANAGRLNGISGVADEIMRQEGMTVNASMAPGVSRYITTLATNKAITQKAYDAVIERLQNIQSLMQQSDTTQDPAAKADLANRFAAENAQIQSEQTRLNLVQQLQAVEEKLAARQANQAVMSKMTADE</sequence>
<keyword evidence="2" id="KW-0614">Plasmid</keyword>
<name>A0AAJ5T9M9_9BURK</name>
<dbReference type="RefSeq" id="WP_224755968.1">
    <property type="nucleotide sequence ID" value="NZ_LR025745.1"/>
</dbReference>
<accession>A0AAJ5T9M9</accession>
<evidence type="ECO:0000256" key="1">
    <source>
        <dbReference type="SAM" id="SignalP"/>
    </source>
</evidence>
<evidence type="ECO:0000313" key="3">
    <source>
        <dbReference type="Proteomes" id="UP000268684"/>
    </source>
</evidence>
<dbReference type="EMBL" id="LR025745">
    <property type="protein sequence ID" value="VBB17538.1"/>
    <property type="molecule type" value="Genomic_DNA"/>
</dbReference>
<gene>
    <name evidence="2" type="ORF">BSTAB16_7758</name>
</gene>
<keyword evidence="1" id="KW-0732">Signal</keyword>
<reference evidence="2 3" key="1">
    <citation type="submission" date="2017-11" db="EMBL/GenBank/DDBJ databases">
        <authorList>
            <person name="Seth-Smith MB H."/>
        </authorList>
    </citation>
    <scope>NUCLEOTIDE SEQUENCE [LARGE SCALE GENOMIC DNA]</scope>
    <source>
        <strain evidence="2">E</strain>
        <plasmid evidence="3">iv</plasmid>
    </source>
</reference>
<proteinExistence type="predicted"/>
<dbReference type="AlphaFoldDB" id="A0AAJ5T9M9"/>
<geneLocation type="plasmid" evidence="3">
    <name>iv</name>
</geneLocation>
<dbReference type="GeneID" id="39468117"/>
<organism evidence="2 3">
    <name type="scientific">Burkholderia stabilis</name>
    <dbReference type="NCBI Taxonomy" id="95485"/>
    <lineage>
        <taxon>Bacteria</taxon>
        <taxon>Pseudomonadati</taxon>
        <taxon>Pseudomonadota</taxon>
        <taxon>Betaproteobacteria</taxon>
        <taxon>Burkholderiales</taxon>
        <taxon>Burkholderiaceae</taxon>
        <taxon>Burkholderia</taxon>
        <taxon>Burkholderia cepacia complex</taxon>
    </lineage>
</organism>
<keyword evidence="3" id="KW-1185">Reference proteome</keyword>
<dbReference type="Gene3D" id="1.20.58.430">
    <property type="entry name" value="Type IV secretion system, VirB5-domain"/>
    <property type="match status" value="1"/>
</dbReference>